<protein>
    <submittedName>
        <fullName evidence="2">Contig55, whole genome shotgun sequence</fullName>
    </submittedName>
</protein>
<dbReference type="EMBL" id="JXQK01000055">
    <property type="protein sequence ID" value="KIP62341.1"/>
    <property type="molecule type" value="Genomic_DNA"/>
</dbReference>
<comment type="caution">
    <text evidence="2">The sequence shown here is derived from an EMBL/GenBank/DDBJ whole genome shotgun (WGS) entry which is preliminary data.</text>
</comment>
<organism evidence="2 3">
    <name type="scientific">Prevotella pectinovora</name>
    <dbReference type="NCBI Taxonomy" id="1602169"/>
    <lineage>
        <taxon>Bacteria</taxon>
        <taxon>Pseudomonadati</taxon>
        <taxon>Bacteroidota</taxon>
        <taxon>Bacteroidia</taxon>
        <taxon>Bacteroidales</taxon>
        <taxon>Prevotellaceae</taxon>
        <taxon>Prevotella</taxon>
    </lineage>
</organism>
<feature type="signal peptide" evidence="1">
    <location>
        <begin position="1"/>
        <end position="19"/>
    </location>
</feature>
<gene>
    <name evidence="2" type="ORF">ST44_07660</name>
</gene>
<dbReference type="GeneID" id="93483001"/>
<dbReference type="Proteomes" id="UP000032046">
    <property type="component" value="Unassembled WGS sequence"/>
</dbReference>
<dbReference type="RefSeq" id="WP_042519355.1">
    <property type="nucleotide sequence ID" value="NZ_JALFDM010000008.1"/>
</dbReference>
<sequence>MKKLYTTLFMAAAAIAASAQITLQKPETKLATDITSTAFTANWGAVKDADGYAVFVYDRKPVTADGEVTIADEDFSGITRGSLNEPLGGEEEFVDLSAYGYALSYGWGAYAFPNFIPSMVAGLIYSPYLDLRADDGKYKVIIDAYCSDGDEIRVESHGKNGREIKTQKAVVEGGATGIAEVTFDFDNGIKDLFFTVINNTAMDGKPDYFDRIQVKQNLKAGDVVNVMVGGNEAVGSVNEVTNDSVTSCRITSLAKYTNSKVVYYDLYASADDFSTPNGSMPYTFVVSPFTDLVKVDLTARTSEIYNPETDGIDKVKTDAAEKVKDDVWYNLAGQRVSRPTNGLYICNGRKVVVR</sequence>
<keyword evidence="1" id="KW-0732">Signal</keyword>
<keyword evidence="3" id="KW-1185">Reference proteome</keyword>
<dbReference type="OrthoDB" id="1089790at2"/>
<evidence type="ECO:0000313" key="2">
    <source>
        <dbReference type="EMBL" id="KIP62341.1"/>
    </source>
</evidence>
<evidence type="ECO:0000313" key="3">
    <source>
        <dbReference type="Proteomes" id="UP000032046"/>
    </source>
</evidence>
<proteinExistence type="predicted"/>
<evidence type="ECO:0000256" key="1">
    <source>
        <dbReference type="SAM" id="SignalP"/>
    </source>
</evidence>
<reference evidence="2 3" key="1">
    <citation type="submission" date="2015-01" db="EMBL/GenBank/DDBJ databases">
        <title>Comparative genomics of non-oral Prevotella species.</title>
        <authorList>
            <person name="Accetto T."/>
            <person name="Nograsek B."/>
            <person name="Avgustin G."/>
        </authorList>
    </citation>
    <scope>NUCLEOTIDE SEQUENCE [LARGE SCALE GENOMIC DNA]</scope>
    <source>
        <strain evidence="2 3">P5-119</strain>
    </source>
</reference>
<name>A0A0D0ITQ9_9BACT</name>
<accession>A0A0D0ITQ9</accession>
<feature type="chain" id="PRO_5002212979" evidence="1">
    <location>
        <begin position="20"/>
        <end position="354"/>
    </location>
</feature>
<dbReference type="AlphaFoldDB" id="A0A0D0ITQ9"/>